<reference evidence="1 2" key="1">
    <citation type="submission" date="2020-08" db="EMBL/GenBank/DDBJ databases">
        <authorList>
            <person name="Sun Q."/>
            <person name="Inoue M."/>
        </authorList>
    </citation>
    <scope>NUCLEOTIDE SEQUENCE [LARGE SCALE GENOMIC DNA]</scope>
    <source>
        <strain evidence="1 2">CCM 8938</strain>
    </source>
</reference>
<gene>
    <name evidence="1" type="ORF">H7U22_08950</name>
</gene>
<protein>
    <submittedName>
        <fullName evidence="1">SGNH/GDSL hydrolase family protein</fullName>
    </submittedName>
</protein>
<comment type="caution">
    <text evidence="1">The sequence shown here is derived from an EMBL/GenBank/DDBJ whole genome shotgun (WGS) entry which is preliminary data.</text>
</comment>
<dbReference type="InterPro" id="IPR036514">
    <property type="entry name" value="SGNH_hydro_sf"/>
</dbReference>
<keyword evidence="1" id="KW-0378">Hydrolase</keyword>
<dbReference type="EMBL" id="JACRYL010000007">
    <property type="protein sequence ID" value="MBC6110551.1"/>
    <property type="molecule type" value="Genomic_DNA"/>
</dbReference>
<dbReference type="Proteomes" id="UP000652755">
    <property type="component" value="Unassembled WGS sequence"/>
</dbReference>
<accession>A0ABR7KR97</accession>
<dbReference type="Gene3D" id="3.40.50.1110">
    <property type="entry name" value="SGNH hydrolase"/>
    <property type="match status" value="1"/>
</dbReference>
<dbReference type="SUPFAM" id="SSF52266">
    <property type="entry name" value="SGNH hydrolase"/>
    <property type="match status" value="1"/>
</dbReference>
<sequence>MKILCIGDSLSLPGHGNQSKDIWFSKLQEEYKEWLFFSLFKRSITTNILVEEGGGDDTFPGGADCLEFFMPQAIVIQLGIVDCAPRLFGFKSLLPKILNLFPAKPRHLSFKMIKKLKKRKAKNAYVSPEKFEFNLTNYLNRCAACEVKKVIFIKICTPDESFIKKNQDILTAVKLYNNILDKMVQNYSFFETINPLSNNLEGIYEDGYHPNPLGNERVFEELNSRLKDV</sequence>
<dbReference type="RefSeq" id="WP_187071026.1">
    <property type="nucleotide sequence ID" value="NZ_JACRYL010000007.1"/>
</dbReference>
<organism evidence="1 2">
    <name type="scientific">Pedobacter fastidiosus</name>
    <dbReference type="NCBI Taxonomy" id="2765361"/>
    <lineage>
        <taxon>Bacteria</taxon>
        <taxon>Pseudomonadati</taxon>
        <taxon>Bacteroidota</taxon>
        <taxon>Sphingobacteriia</taxon>
        <taxon>Sphingobacteriales</taxon>
        <taxon>Sphingobacteriaceae</taxon>
        <taxon>Pedobacter</taxon>
    </lineage>
</organism>
<name>A0ABR7KR97_9SPHI</name>
<evidence type="ECO:0000313" key="2">
    <source>
        <dbReference type="Proteomes" id="UP000652755"/>
    </source>
</evidence>
<proteinExistence type="predicted"/>
<dbReference type="GO" id="GO:0016787">
    <property type="term" value="F:hydrolase activity"/>
    <property type="evidence" value="ECO:0007669"/>
    <property type="project" value="UniProtKB-KW"/>
</dbReference>
<dbReference type="CDD" id="cd00229">
    <property type="entry name" value="SGNH_hydrolase"/>
    <property type="match status" value="1"/>
</dbReference>
<evidence type="ECO:0000313" key="1">
    <source>
        <dbReference type="EMBL" id="MBC6110551.1"/>
    </source>
</evidence>
<keyword evidence="2" id="KW-1185">Reference proteome</keyword>